<dbReference type="KEGG" id="cliz:G7Y31_05910"/>
<dbReference type="EMBL" id="CP064954">
    <property type="protein sequence ID" value="QPK80201.1"/>
    <property type="molecule type" value="Genomic_DNA"/>
</dbReference>
<dbReference type="AlphaFoldDB" id="A0A7T0KGW9"/>
<dbReference type="RefSeq" id="WP_165008085.1">
    <property type="nucleotide sequence ID" value="NZ_CP064954.1"/>
</dbReference>
<proteinExistence type="predicted"/>
<dbReference type="Proteomes" id="UP000594681">
    <property type="component" value="Chromosome"/>
</dbReference>
<protein>
    <submittedName>
        <fullName evidence="1">Uncharacterized protein</fullName>
    </submittedName>
</protein>
<name>A0A7T0KGW9_9CORY</name>
<keyword evidence="2" id="KW-1185">Reference proteome</keyword>
<sequence>MSIRTTFQPNVDEFITDLTSFATGSYLRPEEKEWWDQPFDPKVLPQLRAILEGFLDQLDGIAAGNSDAQELDAAAAVQLFTKFTADVEAFNARHAYAVVEPEEKAELESLVHSALRTAGATEETLASLPEFE</sequence>
<organism evidence="1 2">
    <name type="scientific">Corynebacterium lizhenjunii</name>
    <dbReference type="NCBI Taxonomy" id="2709394"/>
    <lineage>
        <taxon>Bacteria</taxon>
        <taxon>Bacillati</taxon>
        <taxon>Actinomycetota</taxon>
        <taxon>Actinomycetes</taxon>
        <taxon>Mycobacteriales</taxon>
        <taxon>Corynebacteriaceae</taxon>
        <taxon>Corynebacterium</taxon>
    </lineage>
</organism>
<evidence type="ECO:0000313" key="1">
    <source>
        <dbReference type="EMBL" id="QPK80201.1"/>
    </source>
</evidence>
<reference evidence="1 2" key="1">
    <citation type="submission" date="2020-11" db="EMBL/GenBank/DDBJ databases">
        <title>Corynebacterium sp. ZJ-599.</title>
        <authorList>
            <person name="Zhou J."/>
        </authorList>
    </citation>
    <scope>NUCLEOTIDE SEQUENCE [LARGE SCALE GENOMIC DNA]</scope>
    <source>
        <strain evidence="1 2">ZJ-599</strain>
    </source>
</reference>
<accession>A0A7T0KGW9</accession>
<gene>
    <name evidence="1" type="ORF">G7Y31_05910</name>
</gene>
<evidence type="ECO:0000313" key="2">
    <source>
        <dbReference type="Proteomes" id="UP000594681"/>
    </source>
</evidence>